<reference evidence="2" key="2">
    <citation type="journal article" date="2024" name="Toxins">
        <title>Genome Sequence Analysis of Native Xenorhabdus Strains Isolated from Entomopathogenic Nematodes in Argentina.</title>
        <authorList>
            <person name="Palma L."/>
            <person name="Frizzo L."/>
            <person name="Kaiser S."/>
            <person name="Berry C."/>
            <person name="Caballero P."/>
            <person name="Bode H.B."/>
            <person name="Del Valle E.E."/>
        </authorList>
    </citation>
    <scope>NUCLEOTIDE SEQUENCE</scope>
    <source>
        <strain evidence="2">M</strain>
    </source>
</reference>
<dbReference type="Pfam" id="PF06889">
    <property type="entry name" value="DUF1266"/>
    <property type="match status" value="1"/>
</dbReference>
<organism evidence="2">
    <name type="scientific">Xenorhabdus szentirmaii</name>
    <dbReference type="NCBI Taxonomy" id="290112"/>
    <lineage>
        <taxon>Bacteria</taxon>
        <taxon>Pseudomonadati</taxon>
        <taxon>Pseudomonadota</taxon>
        <taxon>Gammaproteobacteria</taxon>
        <taxon>Enterobacterales</taxon>
        <taxon>Morganellaceae</taxon>
        <taxon>Xenorhabdus</taxon>
    </lineage>
</organism>
<dbReference type="AlphaFoldDB" id="A0AAW3YWF2"/>
<dbReference type="Proteomes" id="UP001193920">
    <property type="component" value="Unassembled WGS sequence"/>
</dbReference>
<sequence length="303" mass="35773">MYWLLREEVLIPFMLSVAYVIYALNPFKKTEDYVKEDDGIILPPITHDDWGLIVGAPYAVYVDDAINDFSPFTEENDYGMKSSWGIYNRQDLIYQLFNRIQGGHATGYDALRDQVASLSKSKFDTLLKRMEDDELDYDEYHGSRWQYHIMHSNTNNIQNINYWAWDYVRFSMLCLRGVKLQYLTEEEARAWTRMLAPRLREIYTGWDDLWHHFITTRWFWSNEQEPWQSSASDYLDVIHQLLQDKGSVANAISWDTPLFSTDTQSFAEALASIQQIKNEDGEIADVNEANRIIRWHLKMTESQ</sequence>
<dbReference type="RefSeq" id="WP_323869410.1">
    <property type="nucleotide sequence ID" value="NZ_JACXBF010000401.1"/>
</dbReference>
<dbReference type="InterPro" id="IPR009677">
    <property type="entry name" value="DUF1266"/>
</dbReference>
<comment type="caution">
    <text evidence="2">The sequence shown here is derived from an EMBL/GenBank/DDBJ whole genome shotgun (WGS) entry which is preliminary data.</text>
</comment>
<dbReference type="EMBL" id="JACXBF010000401">
    <property type="protein sequence ID" value="MBD2801851.1"/>
    <property type="molecule type" value="Genomic_DNA"/>
</dbReference>
<name>A0AAW3YWF2_9GAMM</name>
<accession>A0AAW3YWF2</accession>
<reference evidence="2" key="1">
    <citation type="submission" date="2020-09" db="EMBL/GenBank/DDBJ databases">
        <authorList>
            <person name="Palma L."/>
            <person name="Caballero P."/>
            <person name="Berry C."/>
            <person name="Del Valle E."/>
        </authorList>
    </citation>
    <scope>NUCLEOTIDE SEQUENCE</scope>
    <source>
        <strain evidence="2">M</strain>
    </source>
</reference>
<protein>
    <submittedName>
        <fullName evidence="2">DUF1266 domain-containing protein</fullName>
    </submittedName>
</protein>
<proteinExistence type="predicted"/>
<evidence type="ECO:0000313" key="2">
    <source>
        <dbReference type="EMBL" id="MBD2801851.1"/>
    </source>
</evidence>
<gene>
    <name evidence="2" type="ORF">ID854_15730</name>
</gene>
<feature type="domain" description="DUF1266" evidence="1">
    <location>
        <begin position="81"/>
        <end position="254"/>
    </location>
</feature>
<evidence type="ECO:0000259" key="1">
    <source>
        <dbReference type="Pfam" id="PF06889"/>
    </source>
</evidence>